<accession>A0A8B8IDV4</accession>
<dbReference type="PROSITE" id="PS00213">
    <property type="entry name" value="LIPOCALIN"/>
    <property type="match status" value="1"/>
</dbReference>
<evidence type="ECO:0000256" key="1">
    <source>
        <dbReference type="SAM" id="SignalP"/>
    </source>
</evidence>
<evidence type="ECO:0000313" key="2">
    <source>
        <dbReference type="Proteomes" id="UP001652626"/>
    </source>
</evidence>
<dbReference type="Gene3D" id="2.40.128.20">
    <property type="match status" value="1"/>
</dbReference>
<proteinExistence type="predicted"/>
<keyword evidence="1" id="KW-0732">Signal</keyword>
<name>A0A8B8IDV4_VANTA</name>
<dbReference type="RefSeq" id="XP_026494386.2">
    <property type="nucleotide sequence ID" value="XM_026638601.2"/>
</dbReference>
<dbReference type="GeneID" id="113399458"/>
<dbReference type="OrthoDB" id="6601560at2759"/>
<protein>
    <submittedName>
        <fullName evidence="3">Insecticyanin-A-like</fullName>
    </submittedName>
</protein>
<dbReference type="InterPro" id="IPR022272">
    <property type="entry name" value="Lipocalin_CS"/>
</dbReference>
<dbReference type="CDD" id="cd00301">
    <property type="entry name" value="lipocalin_FABP"/>
    <property type="match status" value="1"/>
</dbReference>
<feature type="chain" id="PRO_5047359420" evidence="1">
    <location>
        <begin position="18"/>
        <end position="210"/>
    </location>
</feature>
<dbReference type="SUPFAM" id="SSF50814">
    <property type="entry name" value="Lipocalins"/>
    <property type="match status" value="1"/>
</dbReference>
<dbReference type="OMA" id="WKLTRTP"/>
<organism evidence="2 3">
    <name type="scientific">Vanessa tameamea</name>
    <name type="common">Kamehameha butterfly</name>
    <dbReference type="NCBI Taxonomy" id="334116"/>
    <lineage>
        <taxon>Eukaryota</taxon>
        <taxon>Metazoa</taxon>
        <taxon>Ecdysozoa</taxon>
        <taxon>Arthropoda</taxon>
        <taxon>Hexapoda</taxon>
        <taxon>Insecta</taxon>
        <taxon>Pterygota</taxon>
        <taxon>Neoptera</taxon>
        <taxon>Endopterygota</taxon>
        <taxon>Lepidoptera</taxon>
        <taxon>Glossata</taxon>
        <taxon>Ditrysia</taxon>
        <taxon>Papilionoidea</taxon>
        <taxon>Nymphalidae</taxon>
        <taxon>Nymphalinae</taxon>
        <taxon>Vanessa</taxon>
    </lineage>
</organism>
<sequence>MLRFCIVFILCNYQIECVMQNISCPNVSPRELDLVELDGKWYLTAVATDLNMQGDCAMVVFNHKNNNATDVSISWVVNNTATYYNGSVALTVGSNGGDLLLVTYTDQKSESYSVLDVNYEHYAVIFACYDNPDANSSAYELWKLTRTPHLKKTDAAMLDQIVGNYSLQNTPFLIFNNTEDSCKLNSGNHLNPAALVMASAAAITLLRRLY</sequence>
<feature type="signal peptide" evidence="1">
    <location>
        <begin position="1"/>
        <end position="17"/>
    </location>
</feature>
<dbReference type="AlphaFoldDB" id="A0A8B8IDV4"/>
<gene>
    <name evidence="3" type="primary">LOC113399458</name>
</gene>
<dbReference type="InterPro" id="IPR012674">
    <property type="entry name" value="Calycin"/>
</dbReference>
<keyword evidence="2" id="KW-1185">Reference proteome</keyword>
<evidence type="ECO:0000313" key="3">
    <source>
        <dbReference type="RefSeq" id="XP_026494386.2"/>
    </source>
</evidence>
<dbReference type="Proteomes" id="UP001652626">
    <property type="component" value="Chromosome 19"/>
</dbReference>
<reference evidence="3" key="1">
    <citation type="submission" date="2025-08" db="UniProtKB">
        <authorList>
            <consortium name="RefSeq"/>
        </authorList>
    </citation>
    <scope>IDENTIFICATION</scope>
    <source>
        <tissue evidence="3">Whole body</tissue>
    </source>
</reference>